<dbReference type="InterPro" id="IPR013525">
    <property type="entry name" value="ABC2_TM"/>
</dbReference>
<dbReference type="InterPro" id="IPR017871">
    <property type="entry name" value="ABC_transporter-like_CS"/>
</dbReference>
<keyword evidence="4" id="KW-0547">Nucleotide-binding</keyword>
<dbReference type="SUPFAM" id="SSF52540">
    <property type="entry name" value="P-loop containing nucleoside triphosphate hydrolases"/>
    <property type="match status" value="1"/>
</dbReference>
<evidence type="ECO:0000256" key="6">
    <source>
        <dbReference type="ARBA" id="ARBA00022989"/>
    </source>
</evidence>
<dbReference type="InterPro" id="IPR027417">
    <property type="entry name" value="P-loop_NTPase"/>
</dbReference>
<feature type="transmembrane region" description="Helical" evidence="9">
    <location>
        <begin position="835"/>
        <end position="854"/>
    </location>
</feature>
<evidence type="ECO:0000313" key="12">
    <source>
        <dbReference type="Proteomes" id="UP000676169"/>
    </source>
</evidence>
<keyword evidence="5 11" id="KW-0067">ATP-binding</keyword>
<evidence type="ECO:0000256" key="7">
    <source>
        <dbReference type="ARBA" id="ARBA00023136"/>
    </source>
</evidence>
<keyword evidence="3 9" id="KW-0812">Transmembrane</keyword>
<dbReference type="Gene3D" id="3.40.50.300">
    <property type="entry name" value="P-loop containing nucleotide triphosphate hydrolases"/>
    <property type="match status" value="1"/>
</dbReference>
<feature type="compositionally biased region" description="Basic and acidic residues" evidence="8">
    <location>
        <begin position="990"/>
        <end position="999"/>
    </location>
</feature>
<feature type="domain" description="ABC transporter" evidence="10">
    <location>
        <begin position="449"/>
        <end position="687"/>
    </location>
</feature>
<evidence type="ECO:0000256" key="8">
    <source>
        <dbReference type="SAM" id="MobiDB-lite"/>
    </source>
</evidence>
<name>A0A975IZH2_9BACT</name>
<feature type="transmembrane region" description="Helical" evidence="9">
    <location>
        <begin position="1164"/>
        <end position="1184"/>
    </location>
</feature>
<comment type="subcellular location">
    <subcellularLocation>
        <location evidence="1">Membrane</location>
        <topology evidence="1">Multi-pass membrane protein</topology>
    </subcellularLocation>
</comment>
<feature type="region of interest" description="Disordered" evidence="8">
    <location>
        <begin position="975"/>
        <end position="999"/>
    </location>
</feature>
<accession>A0A975IZH2</accession>
<dbReference type="InterPro" id="IPR050352">
    <property type="entry name" value="ABCG_transporters"/>
</dbReference>
<evidence type="ECO:0000313" key="11">
    <source>
        <dbReference type="EMBL" id="QUE51302.1"/>
    </source>
</evidence>
<dbReference type="GO" id="GO:0016020">
    <property type="term" value="C:membrane"/>
    <property type="evidence" value="ECO:0007669"/>
    <property type="project" value="UniProtKB-SubCell"/>
</dbReference>
<reference evidence="11" key="1">
    <citation type="submission" date="2021-04" db="EMBL/GenBank/DDBJ databases">
        <title>Luteolibacter sp. 32A isolated from the skin of an Anderson's salamander (Ambystoma andersonii).</title>
        <authorList>
            <person name="Spergser J."/>
            <person name="Busse H.-J."/>
        </authorList>
    </citation>
    <scope>NUCLEOTIDE SEQUENCE</scope>
    <source>
        <strain evidence="11">32A</strain>
    </source>
</reference>
<sequence>MEPNQPPGREPRSAATGWMRWTRWLRVIPGIGRLRSLRPGTGAHVGVLVDAFAAFATLDDELSTMEADLVLDLLRSAFPDVDHGWLARRLQRAVRNPTPLHTIAGEMKNFLNDTGKLAVGLQLFTLVDAAGRSERSRASFERFMRRLGRPDYGLAILREMRGTEFADQPPFDRLVFGGEGADVVLPPAARDHSFRVYRTGDLLLVRNMGPAPLWIRGRSLEPGAFLRMRERQPLVIPGWTLTHEDLVFFLDVGRTENPPSIFIEAHDEGFTAERTRSRQSLVRVRFGLNAEVEAFRDTTLHAGSRGALTKGDVIHCHNHERLSDDKGFSVSIDDLRRRAIHAGRRFRLASDRQEYLVSNDPTALSRGDLLLGPKLAPRVVMFIRFDEQRAEGMLELRESEGPVFVDGIPVRGNAPLNDGSLIRLSGSQAVRCRFSEGFLDEERTQIESLVAEDVIHDFGPGSRALDNISFDIRRGEMLCIIGPSGSGKSTLLSVLSGQLEPTRGHIRMNGIDLYEHRERLVPFVAHMPQEEALNPQLTVREHLRHATTVRRPALSLAEHERRVDSVLAELGLQPIARRRVGSPGEKTLSGGERSRLNLGLDLGSRAEIFLFDEPISGLSSKDSEHVAETLRSLARDKIVIASLHRPGATVLRLFDKVLLLDSGGRIAFFGTPQAMVTYFREACDELAISHPSVIARTPLGADFVFDVLETPLSAIGGGLNPVAARRFPPSFWQERFESLSLVKSLAPGESSPPRLGDTPSPELLPVPPKPARRFQSLVALFATHFQRSLLSKFRNRGTLYSTFLEAPLLAMLIGITLRSSPKGSYEFDTALHIPAYLFLSATVAMFLGLTNSATEILRDRPLLRRERNCQPGAGLYIAAKLCALGLVAAAQCLAYLVIANPILGIRGMLLDHWFWLTLTAWTGTGLALVVSALVKTERAALTSVPLLLVPQMLLAGALVPYREMNRGLFWTAPPPAGTEQTAGKSGGDASAEKYSTRERGGAPVPAMFMPLRHSYEALVVDQATRNPFEFERYRLQRRVEIMKDFDQSLPNDVADRFDLMKEGLRRLLAAGARNPEEAADLLARITRLARSGTRLEVQNMKVWPDDDAGVRPASEFFVNERIDLLVREAETFRNDYRNKSDRNVFLALKKPVFGTLVDTLEFSALLQLLIVLGCGTTASLILAAQNRRTR</sequence>
<proteinExistence type="predicted"/>
<feature type="transmembrane region" description="Helical" evidence="9">
    <location>
        <begin position="941"/>
        <end position="961"/>
    </location>
</feature>
<dbReference type="InterPro" id="IPR003439">
    <property type="entry name" value="ABC_transporter-like_ATP-bd"/>
</dbReference>
<dbReference type="PROSITE" id="PS00211">
    <property type="entry name" value="ABC_TRANSPORTER_1"/>
    <property type="match status" value="1"/>
</dbReference>
<evidence type="ECO:0000256" key="2">
    <source>
        <dbReference type="ARBA" id="ARBA00022448"/>
    </source>
</evidence>
<dbReference type="PANTHER" id="PTHR48041:SF139">
    <property type="entry name" value="PROTEIN SCARLET"/>
    <property type="match status" value="1"/>
</dbReference>
<keyword evidence="2" id="KW-0813">Transport</keyword>
<feature type="transmembrane region" description="Helical" evidence="9">
    <location>
        <begin position="913"/>
        <end position="934"/>
    </location>
</feature>
<dbReference type="PANTHER" id="PTHR48041">
    <property type="entry name" value="ABC TRANSPORTER G FAMILY MEMBER 28"/>
    <property type="match status" value="1"/>
</dbReference>
<keyword evidence="7 9" id="KW-0472">Membrane</keyword>
<feature type="transmembrane region" description="Helical" evidence="9">
    <location>
        <begin position="875"/>
        <end position="898"/>
    </location>
</feature>
<organism evidence="11 12">
    <name type="scientific">Luteolibacter ambystomatis</name>
    <dbReference type="NCBI Taxonomy" id="2824561"/>
    <lineage>
        <taxon>Bacteria</taxon>
        <taxon>Pseudomonadati</taxon>
        <taxon>Verrucomicrobiota</taxon>
        <taxon>Verrucomicrobiia</taxon>
        <taxon>Verrucomicrobiales</taxon>
        <taxon>Verrucomicrobiaceae</taxon>
        <taxon>Luteolibacter</taxon>
    </lineage>
</organism>
<dbReference type="RefSeq" id="WP_211631441.1">
    <property type="nucleotide sequence ID" value="NZ_CP073100.1"/>
</dbReference>
<dbReference type="SMART" id="SM00382">
    <property type="entry name" value="AAA"/>
    <property type="match status" value="1"/>
</dbReference>
<dbReference type="Pfam" id="PF01061">
    <property type="entry name" value="ABC2_membrane"/>
    <property type="match status" value="1"/>
</dbReference>
<evidence type="ECO:0000259" key="10">
    <source>
        <dbReference type="PROSITE" id="PS50893"/>
    </source>
</evidence>
<dbReference type="EMBL" id="CP073100">
    <property type="protein sequence ID" value="QUE51302.1"/>
    <property type="molecule type" value="Genomic_DNA"/>
</dbReference>
<dbReference type="GO" id="GO:0140359">
    <property type="term" value="F:ABC-type transporter activity"/>
    <property type="evidence" value="ECO:0007669"/>
    <property type="project" value="InterPro"/>
</dbReference>
<keyword evidence="6 9" id="KW-1133">Transmembrane helix</keyword>
<evidence type="ECO:0000256" key="9">
    <source>
        <dbReference type="SAM" id="Phobius"/>
    </source>
</evidence>
<keyword evidence="12" id="KW-1185">Reference proteome</keyword>
<dbReference type="Proteomes" id="UP000676169">
    <property type="component" value="Chromosome"/>
</dbReference>
<dbReference type="GO" id="GO:0016887">
    <property type="term" value="F:ATP hydrolysis activity"/>
    <property type="evidence" value="ECO:0007669"/>
    <property type="project" value="InterPro"/>
</dbReference>
<evidence type="ECO:0000256" key="4">
    <source>
        <dbReference type="ARBA" id="ARBA00022741"/>
    </source>
</evidence>
<dbReference type="InterPro" id="IPR003593">
    <property type="entry name" value="AAA+_ATPase"/>
</dbReference>
<dbReference type="GO" id="GO:0005524">
    <property type="term" value="F:ATP binding"/>
    <property type="evidence" value="ECO:0007669"/>
    <property type="project" value="UniProtKB-KW"/>
</dbReference>
<evidence type="ECO:0000256" key="3">
    <source>
        <dbReference type="ARBA" id="ARBA00022692"/>
    </source>
</evidence>
<protein>
    <submittedName>
        <fullName evidence="11">ATP-binding cassette domain-containing protein</fullName>
    </submittedName>
</protein>
<gene>
    <name evidence="11" type="ORF">KBB96_00025</name>
</gene>
<dbReference type="PROSITE" id="PS50893">
    <property type="entry name" value="ABC_TRANSPORTER_2"/>
    <property type="match status" value="1"/>
</dbReference>
<evidence type="ECO:0000256" key="5">
    <source>
        <dbReference type="ARBA" id="ARBA00022840"/>
    </source>
</evidence>
<dbReference type="Pfam" id="PF00005">
    <property type="entry name" value="ABC_tran"/>
    <property type="match status" value="1"/>
</dbReference>
<evidence type="ECO:0000256" key="1">
    <source>
        <dbReference type="ARBA" id="ARBA00004141"/>
    </source>
</evidence>
<dbReference type="AlphaFoldDB" id="A0A975IZH2"/>
<dbReference type="KEGG" id="lamb:KBB96_00025"/>